<proteinExistence type="predicted"/>
<dbReference type="Gene3D" id="3.90.320.10">
    <property type="match status" value="1"/>
</dbReference>
<evidence type="ECO:0000313" key="2">
    <source>
        <dbReference type="Proteomes" id="UP001501682"/>
    </source>
</evidence>
<reference evidence="2" key="1">
    <citation type="journal article" date="2019" name="Int. J. Syst. Evol. Microbiol.">
        <title>The Global Catalogue of Microorganisms (GCM) 10K type strain sequencing project: providing services to taxonomists for standard genome sequencing and annotation.</title>
        <authorList>
            <consortium name="The Broad Institute Genomics Platform"/>
            <consortium name="The Broad Institute Genome Sequencing Center for Infectious Disease"/>
            <person name="Wu L."/>
            <person name="Ma J."/>
        </authorList>
    </citation>
    <scope>NUCLEOTIDE SEQUENCE [LARGE SCALE GENOMIC DNA]</scope>
    <source>
        <strain evidence="2">JCM 17633</strain>
    </source>
</reference>
<name>A0ABP8CTX4_9FLAO</name>
<sequence length="134" mass="15578">MSLRENVYRMTENDISRIIVDVCYHIHVELGPGLLESIYEEILYQELKNEGFKVDRQKPLPVTWRGKQLDLNYRTDLIVENKVIIEVKSVQEIHPVHPKQLLTYLKLSGIKLGLLINFNSPLIKTGITRIVNNL</sequence>
<organism evidence="1 2">
    <name type="scientific">Winogradskyella damuponensis</name>
    <dbReference type="NCBI Taxonomy" id="943939"/>
    <lineage>
        <taxon>Bacteria</taxon>
        <taxon>Pseudomonadati</taxon>
        <taxon>Bacteroidota</taxon>
        <taxon>Flavobacteriia</taxon>
        <taxon>Flavobacteriales</taxon>
        <taxon>Flavobacteriaceae</taxon>
        <taxon>Winogradskyella</taxon>
    </lineage>
</organism>
<dbReference type="InterPro" id="IPR011604">
    <property type="entry name" value="PDDEXK-like_dom_sf"/>
</dbReference>
<dbReference type="NCBIfam" id="TIGR04256">
    <property type="entry name" value="GxxExxY"/>
    <property type="match status" value="1"/>
</dbReference>
<evidence type="ECO:0000313" key="1">
    <source>
        <dbReference type="EMBL" id="GAA4242955.1"/>
    </source>
</evidence>
<keyword evidence="2" id="KW-1185">Reference proteome</keyword>
<comment type="caution">
    <text evidence="1">The sequence shown here is derived from an EMBL/GenBank/DDBJ whole genome shotgun (WGS) entry which is preliminary data.</text>
</comment>
<dbReference type="EMBL" id="BAABCB010000016">
    <property type="protein sequence ID" value="GAA4242955.1"/>
    <property type="molecule type" value="Genomic_DNA"/>
</dbReference>
<dbReference type="InterPro" id="IPR026350">
    <property type="entry name" value="GxxExxY"/>
</dbReference>
<dbReference type="Proteomes" id="UP001501682">
    <property type="component" value="Unassembled WGS sequence"/>
</dbReference>
<accession>A0ABP8CTX4</accession>
<protein>
    <submittedName>
        <fullName evidence="1">GxxExxY protein</fullName>
    </submittedName>
</protein>
<dbReference type="Pfam" id="PF13366">
    <property type="entry name" value="PDDEXK_3"/>
    <property type="match status" value="1"/>
</dbReference>
<gene>
    <name evidence="1" type="ORF">GCM10022292_15710</name>
</gene>